<proteinExistence type="predicted"/>
<evidence type="ECO:0000313" key="9">
    <source>
        <dbReference type="Proteomes" id="UP000019486"/>
    </source>
</evidence>
<reference evidence="8 9" key="1">
    <citation type="submission" date="2013-08" db="EMBL/GenBank/DDBJ databases">
        <title>The genome sequence of Skermanella stibiiresistens.</title>
        <authorList>
            <person name="Zhu W."/>
            <person name="Wang G."/>
        </authorList>
    </citation>
    <scope>NUCLEOTIDE SEQUENCE [LARGE SCALE GENOMIC DNA]</scope>
    <source>
        <strain evidence="8 9">SB22</strain>
    </source>
</reference>
<dbReference type="EMBL" id="AVFL01000002">
    <property type="protein sequence ID" value="EWY42126.1"/>
    <property type="molecule type" value="Genomic_DNA"/>
</dbReference>
<dbReference type="InterPro" id="IPR045864">
    <property type="entry name" value="aa-tRNA-synth_II/BPL/LPL"/>
</dbReference>
<dbReference type="InterPro" id="IPR008988">
    <property type="entry name" value="Transcriptional_repressor_C"/>
</dbReference>
<keyword evidence="1" id="KW-0436">Ligase</keyword>
<dbReference type="GO" id="GO:0005737">
    <property type="term" value="C:cytoplasm"/>
    <property type="evidence" value="ECO:0007669"/>
    <property type="project" value="TreeGrafter"/>
</dbReference>
<gene>
    <name evidence="8" type="ORF">N825_19685</name>
</gene>
<comment type="caution">
    <text evidence="8">The sequence shown here is derived from an EMBL/GenBank/DDBJ whole genome shotgun (WGS) entry which is preliminary data.</text>
</comment>
<dbReference type="CDD" id="cd16442">
    <property type="entry name" value="BPL"/>
    <property type="match status" value="1"/>
</dbReference>
<dbReference type="Pfam" id="PF03099">
    <property type="entry name" value="BPL_LplA_LipB"/>
    <property type="match status" value="1"/>
</dbReference>
<dbReference type="EC" id="6.3.4.15" evidence="5"/>
<evidence type="ECO:0000256" key="1">
    <source>
        <dbReference type="ARBA" id="ARBA00022598"/>
    </source>
</evidence>
<dbReference type="OrthoDB" id="9807064at2"/>
<evidence type="ECO:0000259" key="7">
    <source>
        <dbReference type="PROSITE" id="PS51733"/>
    </source>
</evidence>
<dbReference type="InterPro" id="IPR003142">
    <property type="entry name" value="BPL_C"/>
</dbReference>
<evidence type="ECO:0000313" key="8">
    <source>
        <dbReference type="EMBL" id="EWY42126.1"/>
    </source>
</evidence>
<sequence>MGSPPADRALKGEALKGLPPEYRLVAYESLDSTNEEAKRLARDEGAGHGTLVWASRQTAGRGRRGRPWASPEGNVYASLILRPGCMPAQAAQLSFATAGALADALQPLLPEAVCRCKWPNDVLLDDRKVAGILLESETDASGTVDWLVVGVGINVQHYPPDAEFPATSLREECARLDEPRAVLVRFAQAFATWYEVWKTEGFERIREGWLETARGVGGPITVRLAHSTLEGVFADLDTDGALLLEMENGERRRITAGDVFFPGLTAVPTGKD</sequence>
<accession>W9HBN8</accession>
<name>W9HBN8_9PROT</name>
<dbReference type="PANTHER" id="PTHR12835">
    <property type="entry name" value="BIOTIN PROTEIN LIGASE"/>
    <property type="match status" value="1"/>
</dbReference>
<dbReference type="NCBIfam" id="TIGR00121">
    <property type="entry name" value="birA_ligase"/>
    <property type="match status" value="1"/>
</dbReference>
<dbReference type="SUPFAM" id="SSF55681">
    <property type="entry name" value="Class II aaRS and biotin synthetases"/>
    <property type="match status" value="1"/>
</dbReference>
<dbReference type="InterPro" id="IPR004143">
    <property type="entry name" value="BPL_LPL_catalytic"/>
</dbReference>
<evidence type="ECO:0000256" key="4">
    <source>
        <dbReference type="ARBA" id="ARBA00023267"/>
    </source>
</evidence>
<evidence type="ECO:0000256" key="5">
    <source>
        <dbReference type="ARBA" id="ARBA00024227"/>
    </source>
</evidence>
<keyword evidence="3" id="KW-0067">ATP-binding</keyword>
<dbReference type="PROSITE" id="PS51733">
    <property type="entry name" value="BPL_LPL_CATALYTIC"/>
    <property type="match status" value="1"/>
</dbReference>
<comment type="catalytic activity">
    <reaction evidence="6">
        <text>biotin + L-lysyl-[protein] + ATP = N(6)-biotinyl-L-lysyl-[protein] + AMP + diphosphate + H(+)</text>
        <dbReference type="Rhea" id="RHEA:11756"/>
        <dbReference type="Rhea" id="RHEA-COMP:9752"/>
        <dbReference type="Rhea" id="RHEA-COMP:10505"/>
        <dbReference type="ChEBI" id="CHEBI:15378"/>
        <dbReference type="ChEBI" id="CHEBI:29969"/>
        <dbReference type="ChEBI" id="CHEBI:30616"/>
        <dbReference type="ChEBI" id="CHEBI:33019"/>
        <dbReference type="ChEBI" id="CHEBI:57586"/>
        <dbReference type="ChEBI" id="CHEBI:83144"/>
        <dbReference type="ChEBI" id="CHEBI:456215"/>
        <dbReference type="EC" id="6.3.4.15"/>
    </reaction>
</comment>
<feature type="domain" description="BPL/LPL catalytic" evidence="7">
    <location>
        <begin position="9"/>
        <end position="198"/>
    </location>
</feature>
<dbReference type="Gene3D" id="2.30.30.100">
    <property type="match status" value="1"/>
</dbReference>
<dbReference type="InterPro" id="IPR004408">
    <property type="entry name" value="Biotin_CoA_COase_ligase"/>
</dbReference>
<dbReference type="GO" id="GO:0004077">
    <property type="term" value="F:biotin--[biotin carboxyl-carrier protein] ligase activity"/>
    <property type="evidence" value="ECO:0007669"/>
    <property type="project" value="UniProtKB-EC"/>
</dbReference>
<dbReference type="STRING" id="1385369.N825_19685"/>
<dbReference type="AlphaFoldDB" id="W9HBN8"/>
<dbReference type="Proteomes" id="UP000019486">
    <property type="component" value="Unassembled WGS sequence"/>
</dbReference>
<evidence type="ECO:0000256" key="2">
    <source>
        <dbReference type="ARBA" id="ARBA00022741"/>
    </source>
</evidence>
<evidence type="ECO:0000256" key="6">
    <source>
        <dbReference type="ARBA" id="ARBA00047846"/>
    </source>
</evidence>
<dbReference type="SUPFAM" id="SSF50037">
    <property type="entry name" value="C-terminal domain of transcriptional repressors"/>
    <property type="match status" value="1"/>
</dbReference>
<evidence type="ECO:0000256" key="3">
    <source>
        <dbReference type="ARBA" id="ARBA00022840"/>
    </source>
</evidence>
<protein>
    <recommendedName>
        <fullName evidence="5">biotin--[biotin carboxyl-carrier protein] ligase</fullName>
        <ecNumber evidence="5">6.3.4.15</ecNumber>
    </recommendedName>
</protein>
<keyword evidence="4" id="KW-0092">Biotin</keyword>
<dbReference type="Gene3D" id="3.30.930.10">
    <property type="entry name" value="Bira Bifunctional Protein, Domain 2"/>
    <property type="match status" value="1"/>
</dbReference>
<dbReference type="GO" id="GO:0005524">
    <property type="term" value="F:ATP binding"/>
    <property type="evidence" value="ECO:0007669"/>
    <property type="project" value="UniProtKB-KW"/>
</dbReference>
<organism evidence="8 9">
    <name type="scientific">Skermanella stibiiresistens SB22</name>
    <dbReference type="NCBI Taxonomy" id="1385369"/>
    <lineage>
        <taxon>Bacteria</taxon>
        <taxon>Pseudomonadati</taxon>
        <taxon>Pseudomonadota</taxon>
        <taxon>Alphaproteobacteria</taxon>
        <taxon>Rhodospirillales</taxon>
        <taxon>Azospirillaceae</taxon>
        <taxon>Skermanella</taxon>
    </lineage>
</organism>
<keyword evidence="2" id="KW-0547">Nucleotide-binding</keyword>
<dbReference type="PANTHER" id="PTHR12835:SF5">
    <property type="entry name" value="BIOTIN--PROTEIN LIGASE"/>
    <property type="match status" value="1"/>
</dbReference>
<dbReference type="Pfam" id="PF02237">
    <property type="entry name" value="BPL_C"/>
    <property type="match status" value="1"/>
</dbReference>
<keyword evidence="9" id="KW-1185">Reference proteome</keyword>